<evidence type="ECO:0000313" key="10">
    <source>
        <dbReference type="EMBL" id="GIP15125.1"/>
    </source>
</evidence>
<comment type="pathway">
    <text evidence="1">Amino-acid biosynthesis; L-asparagine biosynthesis; L-asparagine from L-aspartate (L-Gln route): step 1/1.</text>
</comment>
<dbReference type="Proteomes" id="UP000683139">
    <property type="component" value="Unassembled WGS sequence"/>
</dbReference>
<comment type="similarity">
    <text evidence="2">Belongs to the asparagine synthetase family.</text>
</comment>
<evidence type="ECO:0000256" key="6">
    <source>
        <dbReference type="ARBA" id="ARBA00022888"/>
    </source>
</evidence>
<dbReference type="GO" id="GO:0004066">
    <property type="term" value="F:asparagine synthase (glutamine-hydrolyzing) activity"/>
    <property type="evidence" value="ECO:0007669"/>
    <property type="project" value="UniProtKB-EC"/>
</dbReference>
<evidence type="ECO:0000256" key="3">
    <source>
        <dbReference type="ARBA" id="ARBA00012737"/>
    </source>
</evidence>
<dbReference type="InterPro" id="IPR029055">
    <property type="entry name" value="Ntn_hydrolases_N"/>
</dbReference>
<keyword evidence="11" id="KW-1185">Reference proteome</keyword>
<dbReference type="Pfam" id="PF00733">
    <property type="entry name" value="Asn_synthase"/>
    <property type="match status" value="1"/>
</dbReference>
<keyword evidence="5" id="KW-0067">ATP-binding</keyword>
<evidence type="ECO:0000259" key="8">
    <source>
        <dbReference type="Pfam" id="PF00733"/>
    </source>
</evidence>
<dbReference type="SUPFAM" id="SSF52402">
    <property type="entry name" value="Adenine nucleotide alpha hydrolases-like"/>
    <property type="match status" value="1"/>
</dbReference>
<dbReference type="CDD" id="cd01991">
    <property type="entry name" value="Asn_synthase_B_C"/>
    <property type="match status" value="1"/>
</dbReference>
<evidence type="ECO:0000256" key="7">
    <source>
        <dbReference type="ARBA" id="ARBA00048741"/>
    </source>
</evidence>
<dbReference type="PANTHER" id="PTHR43284">
    <property type="entry name" value="ASPARAGINE SYNTHETASE (GLUTAMINE-HYDROLYZING)"/>
    <property type="match status" value="1"/>
</dbReference>
<dbReference type="GO" id="GO:0006529">
    <property type="term" value="P:asparagine biosynthetic process"/>
    <property type="evidence" value="ECO:0007669"/>
    <property type="project" value="UniProtKB-KW"/>
</dbReference>
<evidence type="ECO:0000313" key="11">
    <source>
        <dbReference type="Proteomes" id="UP000683139"/>
    </source>
</evidence>
<dbReference type="InterPro" id="IPR051786">
    <property type="entry name" value="ASN_synthetase/amidase"/>
</dbReference>
<dbReference type="InterPro" id="IPR006426">
    <property type="entry name" value="Asn_synth_AEB"/>
</dbReference>
<dbReference type="InterPro" id="IPR014729">
    <property type="entry name" value="Rossmann-like_a/b/a_fold"/>
</dbReference>
<sequence length="607" mass="69130">MYFFCGCLQFSSQQSIDRTRFFESMVEEGDLLLGQNFNIGSKMFNYRDSHILLTVKQPDFHISKSAIAYSEQYIIAVDGLIYEIDGTELTGAATNIASIILKLIENGGIETLKRVNGDFVITVIKRKEQVLYLYRSPLGVRPAVYFWERGSEVIWSSSLNQLVKHPVVVPTFNYDYIIDYFTTPTRTNLKNTPYNNIFHVIPGECVKIDVSNVISEFIKKPELISLSGRDNNSILEHFRDTFFKCVESRLNNSNGEISIALSGGIDSSAIACAAQRIIEDKGKDIKLTLNHILHPGEGNELPYAQEVANKLGLELNVTLVESTGMFEDIDLNQGTLLLEPSDAIFGSLNVKRTSNEKAIINMTGMGGDQILSGNPHYILGLIQRKQYSKSFKVMREVSKEYQQNLLYVMFTTVLKPLLNKPSYGHELMFGMNYQLFTPSFMQKLKNSSFRFDVSTSLPTDTQYDVERIIWNEQWVGLDGFHVCNERHPFLDMRLIELCLSLPYNYKQTLRNNKIILKEALKDIMPPAIYHRIGKSPHYGSINETLIRSNLLEEILKKSMLIKLNVVDPTKYKELLGYFTYGSLQDPVGILRVLAIDIWLIMNSNLIT</sequence>
<keyword evidence="6" id="KW-0061">Asparagine biosynthesis</keyword>
<dbReference type="InterPro" id="IPR001962">
    <property type="entry name" value="Asn_synthase"/>
</dbReference>
<dbReference type="InterPro" id="IPR017932">
    <property type="entry name" value="GATase_2_dom"/>
</dbReference>
<keyword evidence="6" id="KW-0028">Amino-acid biosynthesis</keyword>
<proteinExistence type="inferred from homology"/>
<comment type="catalytic activity">
    <reaction evidence="7">
        <text>L-aspartate + L-glutamine + ATP + H2O = L-asparagine + L-glutamate + AMP + diphosphate + H(+)</text>
        <dbReference type="Rhea" id="RHEA:12228"/>
        <dbReference type="ChEBI" id="CHEBI:15377"/>
        <dbReference type="ChEBI" id="CHEBI:15378"/>
        <dbReference type="ChEBI" id="CHEBI:29985"/>
        <dbReference type="ChEBI" id="CHEBI:29991"/>
        <dbReference type="ChEBI" id="CHEBI:30616"/>
        <dbReference type="ChEBI" id="CHEBI:33019"/>
        <dbReference type="ChEBI" id="CHEBI:58048"/>
        <dbReference type="ChEBI" id="CHEBI:58359"/>
        <dbReference type="ChEBI" id="CHEBI:456215"/>
        <dbReference type="EC" id="6.3.5.4"/>
    </reaction>
</comment>
<name>A0A920CWE0_9BACL</name>
<dbReference type="Gene3D" id="3.40.50.620">
    <property type="entry name" value="HUPs"/>
    <property type="match status" value="2"/>
</dbReference>
<protein>
    <recommendedName>
        <fullName evidence="3">asparagine synthase (glutamine-hydrolyzing)</fullName>
        <ecNumber evidence="3">6.3.5.4</ecNumber>
    </recommendedName>
</protein>
<dbReference type="EC" id="6.3.5.4" evidence="3"/>
<dbReference type="AlphaFoldDB" id="A0A920CWE0"/>
<reference evidence="10" key="1">
    <citation type="submission" date="2021-03" db="EMBL/GenBank/DDBJ databases">
        <title>Antimicrobial resistance genes in bacteria isolated from Japanese honey, and their potential for conferring macrolide and lincosamide resistance in the American foulbrood pathogen Paenibacillus larvae.</title>
        <authorList>
            <person name="Okamoto M."/>
            <person name="Kumagai M."/>
            <person name="Kanamori H."/>
            <person name="Takamatsu D."/>
        </authorList>
    </citation>
    <scope>NUCLEOTIDE SEQUENCE</scope>
    <source>
        <strain evidence="10">J40TS1</strain>
    </source>
</reference>
<organism evidence="10 11">
    <name type="scientific">Paenibacillus montaniterrae</name>
    <dbReference type="NCBI Taxonomy" id="429341"/>
    <lineage>
        <taxon>Bacteria</taxon>
        <taxon>Bacillati</taxon>
        <taxon>Bacillota</taxon>
        <taxon>Bacilli</taxon>
        <taxon>Bacillales</taxon>
        <taxon>Paenibacillaceae</taxon>
        <taxon>Paenibacillus</taxon>
    </lineage>
</organism>
<evidence type="ECO:0000259" key="9">
    <source>
        <dbReference type="Pfam" id="PF13537"/>
    </source>
</evidence>
<dbReference type="Pfam" id="PF13537">
    <property type="entry name" value="GATase_7"/>
    <property type="match status" value="1"/>
</dbReference>
<dbReference type="Gene3D" id="3.60.20.10">
    <property type="entry name" value="Glutamine Phosphoribosylpyrophosphate, subunit 1, domain 1"/>
    <property type="match status" value="1"/>
</dbReference>
<evidence type="ECO:0000256" key="1">
    <source>
        <dbReference type="ARBA" id="ARBA00005187"/>
    </source>
</evidence>
<gene>
    <name evidence="10" type="ORF">J40TS1_07670</name>
</gene>
<evidence type="ECO:0000256" key="2">
    <source>
        <dbReference type="ARBA" id="ARBA00005752"/>
    </source>
</evidence>
<dbReference type="EMBL" id="BOSE01000001">
    <property type="protein sequence ID" value="GIP15125.1"/>
    <property type="molecule type" value="Genomic_DNA"/>
</dbReference>
<evidence type="ECO:0000256" key="4">
    <source>
        <dbReference type="ARBA" id="ARBA00022741"/>
    </source>
</evidence>
<dbReference type="SUPFAM" id="SSF56235">
    <property type="entry name" value="N-terminal nucleophile aminohydrolases (Ntn hydrolases)"/>
    <property type="match status" value="1"/>
</dbReference>
<dbReference type="PANTHER" id="PTHR43284:SF1">
    <property type="entry name" value="ASPARAGINE SYNTHETASE"/>
    <property type="match status" value="1"/>
</dbReference>
<dbReference type="PIRSF" id="PIRSF001589">
    <property type="entry name" value="Asn_synthetase_glu-h"/>
    <property type="match status" value="1"/>
</dbReference>
<evidence type="ECO:0000256" key="5">
    <source>
        <dbReference type="ARBA" id="ARBA00022840"/>
    </source>
</evidence>
<accession>A0A920CWE0</accession>
<feature type="domain" description="Asparagine synthetase" evidence="8">
    <location>
        <begin position="238"/>
        <end position="598"/>
    </location>
</feature>
<dbReference type="GO" id="GO:0005524">
    <property type="term" value="F:ATP binding"/>
    <property type="evidence" value="ECO:0007669"/>
    <property type="project" value="UniProtKB-KW"/>
</dbReference>
<keyword evidence="4" id="KW-0547">Nucleotide-binding</keyword>
<comment type="caution">
    <text evidence="10">The sequence shown here is derived from an EMBL/GenBank/DDBJ whole genome shotgun (WGS) entry which is preliminary data.</text>
</comment>
<feature type="domain" description="Glutamine amidotransferase type-2" evidence="9">
    <location>
        <begin position="73"/>
        <end position="163"/>
    </location>
</feature>